<evidence type="ECO:0000256" key="4">
    <source>
        <dbReference type="ARBA" id="ARBA00023136"/>
    </source>
</evidence>
<feature type="compositionally biased region" description="Low complexity" evidence="5">
    <location>
        <begin position="15"/>
        <end position="26"/>
    </location>
</feature>
<feature type="transmembrane region" description="Helical" evidence="6">
    <location>
        <begin position="398"/>
        <end position="419"/>
    </location>
</feature>
<dbReference type="AlphaFoldDB" id="A0A9W9KQE1"/>
<dbReference type="OrthoDB" id="2351791at2759"/>
<feature type="transmembrane region" description="Helical" evidence="6">
    <location>
        <begin position="81"/>
        <end position="99"/>
    </location>
</feature>
<keyword evidence="2 6" id="KW-0812">Transmembrane</keyword>
<dbReference type="FunFam" id="1.20.1720.10:FF:000018">
    <property type="entry name" value="Putative MFS multidrug transporter"/>
    <property type="match status" value="1"/>
</dbReference>
<name>A0A9W9KQE1_9EURO</name>
<evidence type="ECO:0000256" key="6">
    <source>
        <dbReference type="SAM" id="Phobius"/>
    </source>
</evidence>
<reference evidence="8" key="2">
    <citation type="journal article" date="2023" name="IMA Fungus">
        <title>Comparative genomic study of the Penicillium genus elucidates a diverse pangenome and 15 lateral gene transfer events.</title>
        <authorList>
            <person name="Petersen C."/>
            <person name="Sorensen T."/>
            <person name="Nielsen M.R."/>
            <person name="Sondergaard T.E."/>
            <person name="Sorensen J.L."/>
            <person name="Fitzpatrick D.A."/>
            <person name="Frisvad J.C."/>
            <person name="Nielsen K.L."/>
        </authorList>
    </citation>
    <scope>NUCLEOTIDE SEQUENCE</scope>
    <source>
        <strain evidence="8">IBT 34128</strain>
    </source>
</reference>
<feature type="transmembrane region" description="Helical" evidence="6">
    <location>
        <begin position="43"/>
        <end position="69"/>
    </location>
</feature>
<dbReference type="Gene3D" id="1.20.1720.10">
    <property type="entry name" value="Multidrug resistance protein D"/>
    <property type="match status" value="1"/>
</dbReference>
<dbReference type="FunFam" id="1.20.1250.20:FF:000786">
    <property type="entry name" value="MFS multidrug transporter, putative"/>
    <property type="match status" value="1"/>
</dbReference>
<accession>A0A9W9KQE1</accession>
<dbReference type="Pfam" id="PF07690">
    <property type="entry name" value="MFS_1"/>
    <property type="match status" value="1"/>
</dbReference>
<sequence>MVVTDPSSYGSEKPATSGGSSRASSTLDKSRADDTFALGKKGILVFFTLSVLTLMAALDGTSLSVALPIMAQDLKGTAIEAFWSGTSFLLCSTVFQPSFASFSNIFGRRPMILIALLFFCVGAIIAAIAKNFTYMLVGRSIQGVGGGGIIALSEVVITDLVPLRYRGQYFGILSAMWSIGSVTGPILGGGFAENVYYQRWVFYINFPFIGIGVVFVVLFLNLNIISSSLADKLRRIDYVGTVIFVGSLSSFLIPLTWGGISYDWDSWHTLAPLIIGAVGLLVFAYYEVRFASDPIIPPVIFQNRTATVSFIGSVLQGLILWCALYYLPLYYEAVKGYSPILSGVALFPETFTVAPSGMVIGILITVTGHYRWAIWLGWALSTVGLGLMCLIKANTSVAGWILLNIVPGLGLGILFPSLGYAVQASATPENLAIAVAMFSFFRALGQAIGVAVGGVVFQNRMYSNLLKYPALAPMADAYSQDAAGLVQVIKAMADGATKTHLREAYTDSLRIVWVVCCAVSGVALLFSLWTETYDLDQVLETSQGLRGEDGSTEKDHEAKAEMAIREPKPLAW</sequence>
<dbReference type="GO" id="GO:0005886">
    <property type="term" value="C:plasma membrane"/>
    <property type="evidence" value="ECO:0007669"/>
    <property type="project" value="TreeGrafter"/>
</dbReference>
<dbReference type="InterPro" id="IPR011701">
    <property type="entry name" value="MFS"/>
</dbReference>
<reference evidence="8" key="1">
    <citation type="submission" date="2022-11" db="EMBL/GenBank/DDBJ databases">
        <authorList>
            <person name="Petersen C."/>
        </authorList>
    </citation>
    <scope>NUCLEOTIDE SEQUENCE</scope>
    <source>
        <strain evidence="8">IBT 34128</strain>
    </source>
</reference>
<comment type="caution">
    <text evidence="8">The sequence shown here is derived from an EMBL/GenBank/DDBJ whole genome shotgun (WGS) entry which is preliminary data.</text>
</comment>
<dbReference type="InterPro" id="IPR036259">
    <property type="entry name" value="MFS_trans_sf"/>
</dbReference>
<organism evidence="8 9">
    <name type="scientific">Penicillium alfredii</name>
    <dbReference type="NCBI Taxonomy" id="1506179"/>
    <lineage>
        <taxon>Eukaryota</taxon>
        <taxon>Fungi</taxon>
        <taxon>Dikarya</taxon>
        <taxon>Ascomycota</taxon>
        <taxon>Pezizomycotina</taxon>
        <taxon>Eurotiomycetes</taxon>
        <taxon>Eurotiomycetidae</taxon>
        <taxon>Eurotiales</taxon>
        <taxon>Aspergillaceae</taxon>
        <taxon>Penicillium</taxon>
    </lineage>
</organism>
<dbReference type="Proteomes" id="UP001141434">
    <property type="component" value="Unassembled WGS sequence"/>
</dbReference>
<dbReference type="GO" id="GO:0022857">
    <property type="term" value="F:transmembrane transporter activity"/>
    <property type="evidence" value="ECO:0007669"/>
    <property type="project" value="InterPro"/>
</dbReference>
<feature type="transmembrane region" description="Helical" evidence="6">
    <location>
        <begin position="511"/>
        <end position="529"/>
    </location>
</feature>
<feature type="region of interest" description="Disordered" evidence="5">
    <location>
        <begin position="1"/>
        <end position="27"/>
    </location>
</feature>
<feature type="transmembrane region" description="Helical" evidence="6">
    <location>
        <begin position="111"/>
        <end position="129"/>
    </location>
</feature>
<feature type="domain" description="Major facilitator superfamily (MFS) profile" evidence="7">
    <location>
        <begin position="45"/>
        <end position="533"/>
    </location>
</feature>
<proteinExistence type="predicted"/>
<feature type="transmembrane region" description="Helical" evidence="6">
    <location>
        <begin position="236"/>
        <end position="260"/>
    </location>
</feature>
<dbReference type="Gene3D" id="1.20.1250.20">
    <property type="entry name" value="MFS general substrate transporter like domains"/>
    <property type="match status" value="1"/>
</dbReference>
<dbReference type="InterPro" id="IPR020846">
    <property type="entry name" value="MFS_dom"/>
</dbReference>
<evidence type="ECO:0000256" key="3">
    <source>
        <dbReference type="ARBA" id="ARBA00022989"/>
    </source>
</evidence>
<evidence type="ECO:0000313" key="9">
    <source>
        <dbReference type="Proteomes" id="UP001141434"/>
    </source>
</evidence>
<feature type="transmembrane region" description="Helical" evidence="6">
    <location>
        <begin position="372"/>
        <end position="391"/>
    </location>
</feature>
<evidence type="ECO:0000256" key="2">
    <source>
        <dbReference type="ARBA" id="ARBA00022692"/>
    </source>
</evidence>
<keyword evidence="4 6" id="KW-0472">Membrane</keyword>
<dbReference type="RefSeq" id="XP_056515613.1">
    <property type="nucleotide sequence ID" value="XM_056650763.1"/>
</dbReference>
<dbReference type="PRINTS" id="PR01036">
    <property type="entry name" value="TCRTETB"/>
</dbReference>
<dbReference type="PANTHER" id="PTHR23501:SF59">
    <property type="entry name" value="MAJOR FACILITATOR SUPERFAMILY (MFS) PROFILE DOMAIN-CONTAINING PROTEIN-RELATED"/>
    <property type="match status" value="1"/>
</dbReference>
<dbReference type="PANTHER" id="PTHR23501">
    <property type="entry name" value="MAJOR FACILITATOR SUPERFAMILY"/>
    <property type="match status" value="1"/>
</dbReference>
<dbReference type="GeneID" id="81389931"/>
<evidence type="ECO:0000259" key="7">
    <source>
        <dbReference type="PROSITE" id="PS50850"/>
    </source>
</evidence>
<feature type="compositionally biased region" description="Polar residues" evidence="5">
    <location>
        <begin position="1"/>
        <end position="10"/>
    </location>
</feature>
<feature type="transmembrane region" description="Helical" evidence="6">
    <location>
        <begin position="141"/>
        <end position="162"/>
    </location>
</feature>
<dbReference type="PROSITE" id="PS50850">
    <property type="entry name" value="MFS"/>
    <property type="match status" value="1"/>
</dbReference>
<keyword evidence="3 6" id="KW-1133">Transmembrane helix</keyword>
<feature type="transmembrane region" description="Helical" evidence="6">
    <location>
        <begin position="169"/>
        <end position="188"/>
    </location>
</feature>
<feature type="transmembrane region" description="Helical" evidence="6">
    <location>
        <begin position="200"/>
        <end position="224"/>
    </location>
</feature>
<comment type="subcellular location">
    <subcellularLocation>
        <location evidence="1">Membrane</location>
        <topology evidence="1">Multi-pass membrane protein</topology>
    </subcellularLocation>
</comment>
<feature type="transmembrane region" description="Helical" evidence="6">
    <location>
        <begin position="431"/>
        <end position="457"/>
    </location>
</feature>
<feature type="transmembrane region" description="Helical" evidence="6">
    <location>
        <begin position="307"/>
        <end position="327"/>
    </location>
</feature>
<evidence type="ECO:0000256" key="1">
    <source>
        <dbReference type="ARBA" id="ARBA00004141"/>
    </source>
</evidence>
<evidence type="ECO:0000313" key="8">
    <source>
        <dbReference type="EMBL" id="KAJ5114420.1"/>
    </source>
</evidence>
<dbReference type="SUPFAM" id="SSF103473">
    <property type="entry name" value="MFS general substrate transporter"/>
    <property type="match status" value="1"/>
</dbReference>
<protein>
    <recommendedName>
        <fullName evidence="7">Major facilitator superfamily (MFS) profile domain-containing protein</fullName>
    </recommendedName>
</protein>
<evidence type="ECO:0000256" key="5">
    <source>
        <dbReference type="SAM" id="MobiDB-lite"/>
    </source>
</evidence>
<dbReference type="EMBL" id="JAPMSZ010000001">
    <property type="protein sequence ID" value="KAJ5114420.1"/>
    <property type="molecule type" value="Genomic_DNA"/>
</dbReference>
<keyword evidence="9" id="KW-1185">Reference proteome</keyword>
<gene>
    <name evidence="8" type="ORF">NUU61_000179</name>
</gene>
<feature type="transmembrane region" description="Helical" evidence="6">
    <location>
        <begin position="266"/>
        <end position="286"/>
    </location>
</feature>